<evidence type="ECO:0000256" key="11">
    <source>
        <dbReference type="PROSITE-ProRule" id="PRU00076"/>
    </source>
</evidence>
<keyword evidence="3" id="KW-0964">Secreted</keyword>
<evidence type="ECO:0000256" key="9">
    <source>
        <dbReference type="ARBA" id="ARBA00023157"/>
    </source>
</evidence>
<evidence type="ECO:0000256" key="12">
    <source>
        <dbReference type="SAM" id="MobiDB-lite"/>
    </source>
</evidence>
<accession>A0A8K0CDX7</accession>
<feature type="domain" description="EGF-like" evidence="14">
    <location>
        <begin position="869"/>
        <end position="910"/>
    </location>
</feature>
<evidence type="ECO:0000256" key="4">
    <source>
        <dbReference type="ARBA" id="ARBA00022530"/>
    </source>
</evidence>
<evidence type="ECO:0000256" key="8">
    <source>
        <dbReference type="ARBA" id="ARBA00022837"/>
    </source>
</evidence>
<evidence type="ECO:0000313" key="15">
    <source>
        <dbReference type="EMBL" id="KAF2884389.1"/>
    </source>
</evidence>
<proteinExistence type="inferred from homology"/>
<dbReference type="InterPro" id="IPR055088">
    <property type="entry name" value="Fibulin_C"/>
</dbReference>
<dbReference type="PANTHER" id="PTHR24050">
    <property type="entry name" value="PA14 DOMAIN-CONTAINING PROTEIN"/>
    <property type="match status" value="1"/>
</dbReference>
<dbReference type="Pfam" id="PF12662">
    <property type="entry name" value="cEGF"/>
    <property type="match status" value="3"/>
</dbReference>
<dbReference type="Pfam" id="PF22914">
    <property type="entry name" value="Fibulin_C"/>
    <property type="match status" value="1"/>
</dbReference>
<evidence type="ECO:0000256" key="2">
    <source>
        <dbReference type="ARBA" id="ARBA00006127"/>
    </source>
</evidence>
<evidence type="ECO:0000256" key="5">
    <source>
        <dbReference type="ARBA" id="ARBA00022536"/>
    </source>
</evidence>
<keyword evidence="8" id="KW-0106">Calcium</keyword>
<dbReference type="PANTHER" id="PTHR24050:SF28">
    <property type="entry name" value="UROMODULIN-LIKE"/>
    <property type="match status" value="1"/>
</dbReference>
<dbReference type="FunFam" id="2.10.25.10:FF:000037">
    <property type="entry name" value="Signal peptide, CUB domain and EGF-like domain-containing 2"/>
    <property type="match status" value="1"/>
</dbReference>
<dbReference type="CDD" id="cd00054">
    <property type="entry name" value="EGF_CA"/>
    <property type="match status" value="5"/>
</dbReference>
<dbReference type="SUPFAM" id="SSF57184">
    <property type="entry name" value="Growth factor receptor domain"/>
    <property type="match status" value="3"/>
</dbReference>
<evidence type="ECO:0000313" key="16">
    <source>
        <dbReference type="Proteomes" id="UP000801492"/>
    </source>
</evidence>
<comment type="caution">
    <text evidence="15">The sequence shown here is derived from an EMBL/GenBank/DDBJ whole genome shotgun (WGS) entry which is preliminary data.</text>
</comment>
<evidence type="ECO:0000256" key="10">
    <source>
        <dbReference type="ARBA" id="ARBA00023180"/>
    </source>
</evidence>
<dbReference type="FunFam" id="2.10.25.10:FF:000005">
    <property type="entry name" value="Fibrillin 2"/>
    <property type="match status" value="3"/>
</dbReference>
<feature type="compositionally biased region" description="Polar residues" evidence="12">
    <location>
        <begin position="564"/>
        <end position="582"/>
    </location>
</feature>
<dbReference type="AlphaFoldDB" id="A0A8K0CDX7"/>
<dbReference type="InterPro" id="IPR000152">
    <property type="entry name" value="EGF-type_Asp/Asn_hydroxyl_site"/>
</dbReference>
<dbReference type="FunFam" id="2.10.25.10:FF:000010">
    <property type="entry name" value="Pro-epidermal growth factor"/>
    <property type="match status" value="1"/>
</dbReference>
<keyword evidence="6 13" id="KW-0732">Signal</keyword>
<feature type="compositionally biased region" description="Low complexity" evidence="12">
    <location>
        <begin position="545"/>
        <end position="563"/>
    </location>
</feature>
<dbReference type="SMART" id="SM00179">
    <property type="entry name" value="EGF_CA"/>
    <property type="match status" value="15"/>
</dbReference>
<protein>
    <recommendedName>
        <fullName evidence="14">EGF-like domain-containing protein</fullName>
    </recommendedName>
</protein>
<dbReference type="InterPro" id="IPR000742">
    <property type="entry name" value="EGF"/>
</dbReference>
<dbReference type="InterPro" id="IPR009030">
    <property type="entry name" value="Growth_fac_rcpt_cys_sf"/>
</dbReference>
<dbReference type="PROSITE" id="PS00010">
    <property type="entry name" value="ASX_HYDROXYL"/>
    <property type="match status" value="5"/>
</dbReference>
<evidence type="ECO:0000256" key="6">
    <source>
        <dbReference type="ARBA" id="ARBA00022729"/>
    </source>
</evidence>
<dbReference type="PROSITE" id="PS01186">
    <property type="entry name" value="EGF_2"/>
    <property type="match status" value="4"/>
</dbReference>
<evidence type="ECO:0000259" key="14">
    <source>
        <dbReference type="PROSITE" id="PS50026"/>
    </source>
</evidence>
<keyword evidence="16" id="KW-1185">Reference proteome</keyword>
<feature type="signal peptide" evidence="13">
    <location>
        <begin position="1"/>
        <end position="20"/>
    </location>
</feature>
<feature type="chain" id="PRO_5035452482" description="EGF-like domain-containing protein" evidence="13">
    <location>
        <begin position="21"/>
        <end position="1213"/>
    </location>
</feature>
<organism evidence="15 16">
    <name type="scientific">Ignelater luminosus</name>
    <name type="common">Cucubano</name>
    <name type="synonym">Pyrophorus luminosus</name>
    <dbReference type="NCBI Taxonomy" id="2038154"/>
    <lineage>
        <taxon>Eukaryota</taxon>
        <taxon>Metazoa</taxon>
        <taxon>Ecdysozoa</taxon>
        <taxon>Arthropoda</taxon>
        <taxon>Hexapoda</taxon>
        <taxon>Insecta</taxon>
        <taxon>Pterygota</taxon>
        <taxon>Neoptera</taxon>
        <taxon>Endopterygota</taxon>
        <taxon>Coleoptera</taxon>
        <taxon>Polyphaga</taxon>
        <taxon>Elateriformia</taxon>
        <taxon>Elateroidea</taxon>
        <taxon>Elateridae</taxon>
        <taxon>Agrypninae</taxon>
        <taxon>Pyrophorini</taxon>
        <taxon>Ignelater</taxon>
    </lineage>
</organism>
<dbReference type="InterPro" id="IPR052235">
    <property type="entry name" value="Nephronectin_domain"/>
</dbReference>
<feature type="compositionally biased region" description="Low complexity" evidence="12">
    <location>
        <begin position="148"/>
        <end position="177"/>
    </location>
</feature>
<dbReference type="SMART" id="SM00181">
    <property type="entry name" value="EGF"/>
    <property type="match status" value="13"/>
</dbReference>
<name>A0A8K0CDX7_IGNLU</name>
<dbReference type="FunFam" id="2.10.25.10:FF:000506">
    <property type="entry name" value="Adhesion G protein-coupled receptor E1"/>
    <property type="match status" value="1"/>
</dbReference>
<evidence type="ECO:0000256" key="7">
    <source>
        <dbReference type="ARBA" id="ARBA00022737"/>
    </source>
</evidence>
<comment type="subcellular location">
    <subcellularLocation>
        <location evidence="1">Secreted</location>
        <location evidence="1">Extracellular space</location>
        <location evidence="1">Extracellular matrix</location>
    </subcellularLocation>
</comment>
<dbReference type="SUPFAM" id="SSF57196">
    <property type="entry name" value="EGF/Laminin"/>
    <property type="match status" value="4"/>
</dbReference>
<dbReference type="Pfam" id="PF07645">
    <property type="entry name" value="EGF_CA"/>
    <property type="match status" value="9"/>
</dbReference>
<comment type="similarity">
    <text evidence="2">Belongs to the fibulin family.</text>
</comment>
<dbReference type="PROSITE" id="PS01187">
    <property type="entry name" value="EGF_CA"/>
    <property type="match status" value="5"/>
</dbReference>
<keyword evidence="4" id="KW-0272">Extracellular matrix</keyword>
<dbReference type="EMBL" id="VTPC01090178">
    <property type="protein sequence ID" value="KAF2884389.1"/>
    <property type="molecule type" value="Genomic_DNA"/>
</dbReference>
<dbReference type="PROSITE" id="PS50026">
    <property type="entry name" value="EGF_3"/>
    <property type="match status" value="5"/>
</dbReference>
<feature type="region of interest" description="Disordered" evidence="12">
    <location>
        <begin position="148"/>
        <end position="191"/>
    </location>
</feature>
<evidence type="ECO:0000256" key="3">
    <source>
        <dbReference type="ARBA" id="ARBA00022525"/>
    </source>
</evidence>
<keyword evidence="10" id="KW-0325">Glycoprotein</keyword>
<keyword evidence="7" id="KW-0677">Repeat</keyword>
<dbReference type="Gene3D" id="2.10.25.10">
    <property type="entry name" value="Laminin"/>
    <property type="match status" value="15"/>
</dbReference>
<keyword evidence="5 11" id="KW-0245">EGF-like domain</keyword>
<reference evidence="15" key="1">
    <citation type="submission" date="2019-08" db="EMBL/GenBank/DDBJ databases">
        <title>The genome of the North American firefly Photinus pyralis.</title>
        <authorList>
            <consortium name="Photinus pyralis genome working group"/>
            <person name="Fallon T.R."/>
            <person name="Sander Lower S.E."/>
            <person name="Weng J.-K."/>
        </authorList>
    </citation>
    <scope>NUCLEOTIDE SEQUENCE</scope>
    <source>
        <strain evidence="15">TRF0915ILg1</strain>
        <tissue evidence="15">Whole body</tissue>
    </source>
</reference>
<feature type="domain" description="EGF-like" evidence="14">
    <location>
        <begin position="953"/>
        <end position="993"/>
    </location>
</feature>
<feature type="domain" description="EGF-like" evidence="14">
    <location>
        <begin position="648"/>
        <end position="686"/>
    </location>
</feature>
<feature type="compositionally biased region" description="Polar residues" evidence="12">
    <location>
        <begin position="511"/>
        <end position="543"/>
    </location>
</feature>
<evidence type="ECO:0000256" key="13">
    <source>
        <dbReference type="SAM" id="SignalP"/>
    </source>
</evidence>
<dbReference type="InterPro" id="IPR018097">
    <property type="entry name" value="EGF_Ca-bd_CS"/>
</dbReference>
<dbReference type="OrthoDB" id="10022113at2759"/>
<dbReference type="GO" id="GO:0005509">
    <property type="term" value="F:calcium ion binding"/>
    <property type="evidence" value="ECO:0007669"/>
    <property type="project" value="InterPro"/>
</dbReference>
<keyword evidence="9" id="KW-1015">Disulfide bond</keyword>
<feature type="domain" description="EGF-like" evidence="14">
    <location>
        <begin position="911"/>
        <end position="952"/>
    </location>
</feature>
<feature type="compositionally biased region" description="Polar residues" evidence="12">
    <location>
        <begin position="474"/>
        <end position="504"/>
    </location>
</feature>
<feature type="region of interest" description="Disordered" evidence="12">
    <location>
        <begin position="469"/>
        <end position="623"/>
    </location>
</feature>
<dbReference type="InterPro" id="IPR026823">
    <property type="entry name" value="cEGF"/>
</dbReference>
<dbReference type="InterPro" id="IPR001881">
    <property type="entry name" value="EGF-like_Ca-bd_dom"/>
</dbReference>
<evidence type="ECO:0000256" key="1">
    <source>
        <dbReference type="ARBA" id="ARBA00004498"/>
    </source>
</evidence>
<feature type="domain" description="EGF-like" evidence="14">
    <location>
        <begin position="994"/>
        <end position="1036"/>
    </location>
</feature>
<gene>
    <name evidence="15" type="ORF">ILUMI_21768</name>
</gene>
<dbReference type="InterPro" id="IPR049883">
    <property type="entry name" value="NOTCH1_EGF-like"/>
</dbReference>
<comment type="caution">
    <text evidence="11">Lacks conserved residue(s) required for the propagation of feature annotation.</text>
</comment>
<sequence length="1213" mass="134457">MSAIQWFLILFVTIAWPVNAGSKLETIKKCCSLGTNYANSGLKCSSFQPPIAGVSKEDEPSCLNSVDMCCKKQYRQKHCELGKNDALSGKTCATSDDSTDEDFRKDCCEACELGLDTGETGQSCVSELGLGSLIDSIFEACCKKKLPSTTSTSVSTSAATARTTTSTSTTTNVPSSSKFTKSLEKYDENNPPPPPSLEALCDIPDLCAHICIPTVDSYRCDCYEGFSLMADGISCKPSKRSTPSSQRCSALNNPCDHQCIDTGVAIKCLCDEGYELASDKRTCKDIDECALGIHDCMENEICVNMEGDYDCQGTDDPTLSSIGFDDKCPEGYKFDGERMVCDDIDECEIGLVCPKPGTCINTIGSFRCEEDTPQCPPGFYFKESIQSCDDIDECITGKNDCNRESQICLNTKGNYTCIDKASKKTCPPGFKKNVYTQQCEDVNECEENDEICGENAECVNEPGGHNCIPRSVPRPSSTLPSYPQRSPSFVPQSTNSAQSPSSTPYIPPSVKPSQPTTSEQTQKSVPSNQPPQTSSPVFTTLTARQKPTPSQTYPQPPQTVVSTGFESRPSQQPSTIQHTTEFQSRPSQPSYQPQPRPETPQQPNYYQPPYYPPRTSNQPAYPPYQPPVQRVTCTSGYKYSEHLNQCADIDECKEDRQICDSNQDCYNTVGSYICNCKNGFTKDYQTGACVDVNECQVGQHDCGEGQRCDNTIGSYLCSRTTGCGTGYTLNSATGLCEDDDECIIGSHNCHDLGPKFQCRNTLGSYRCERIKCIGDCYIRKVITTTTTRFVPPKVEPTQIYPAVISQLKKCLPGYKMNQFGVCEDIDECSSNPCSRSERCLNLNGRYQCIPYVHCKSGYELNEAGTGCVDINECAKGTHKCKASQICKNGPGFYICQCPPGHKLNGDNECEDINECEFLRDRICSRNAQCINTVGSYKCKCKEGFRENGHKCEDIDECVETPGLCHQNCVNLWGSYRCSCERGFTLSADNRTCSDINECEKFKDKHLCVGTCHNTPGSYTCRCPEGYRLGVDGRTCQDVDECQRSVCRNPDDVCVNTRGSFKCHTIICPPNYIKDPEHKSRCKRASNVCDIRDINCIRMPSQYSYHFVTFVSNLPIPEEGRIDFFQMKGPAWSNSNAHFDMNILNVRCPRHVNQADEGYFRMKRDASKVVISLVRPIEGPQDIELQLQMELYISGVFQGKVVSTVFIFVSDYEF</sequence>
<dbReference type="Proteomes" id="UP000801492">
    <property type="component" value="Unassembled WGS sequence"/>
</dbReference>